<evidence type="ECO:0000313" key="3">
    <source>
        <dbReference type="EnsemblMetazoa" id="SMAR003395-PA"/>
    </source>
</evidence>
<reference evidence="3" key="2">
    <citation type="submission" date="2015-02" db="UniProtKB">
        <authorList>
            <consortium name="EnsemblMetazoa"/>
        </authorList>
    </citation>
    <scope>IDENTIFICATION</scope>
</reference>
<evidence type="ECO:0000256" key="1">
    <source>
        <dbReference type="SAM" id="MobiDB-lite"/>
    </source>
</evidence>
<dbReference type="PhylomeDB" id="T1IQS1"/>
<dbReference type="PRINTS" id="PR00068">
    <property type="entry name" value="CUZNDISMTASE"/>
</dbReference>
<evidence type="ECO:0000313" key="4">
    <source>
        <dbReference type="Proteomes" id="UP000014500"/>
    </source>
</evidence>
<protein>
    <recommendedName>
        <fullName evidence="2">Superoxide dismutase copper/zinc binding domain-containing protein</fullName>
    </recommendedName>
</protein>
<dbReference type="EnsemblMetazoa" id="SMAR003395-RA">
    <property type="protein sequence ID" value="SMAR003395-PA"/>
    <property type="gene ID" value="SMAR003395"/>
</dbReference>
<dbReference type="AlphaFoldDB" id="T1IQS1"/>
<feature type="region of interest" description="Disordered" evidence="1">
    <location>
        <begin position="121"/>
        <end position="141"/>
    </location>
</feature>
<dbReference type="PANTHER" id="PTHR10003">
    <property type="entry name" value="SUPEROXIDE DISMUTASE CU-ZN -RELATED"/>
    <property type="match status" value="1"/>
</dbReference>
<dbReference type="OMA" id="NSAWPLE"/>
<feature type="domain" description="Superoxide dismutase copper/zinc binding" evidence="2">
    <location>
        <begin position="14"/>
        <end position="129"/>
    </location>
</feature>
<organism evidence="3 4">
    <name type="scientific">Strigamia maritima</name>
    <name type="common">European centipede</name>
    <name type="synonym">Geophilus maritimus</name>
    <dbReference type="NCBI Taxonomy" id="126957"/>
    <lineage>
        <taxon>Eukaryota</taxon>
        <taxon>Metazoa</taxon>
        <taxon>Ecdysozoa</taxon>
        <taxon>Arthropoda</taxon>
        <taxon>Myriapoda</taxon>
        <taxon>Chilopoda</taxon>
        <taxon>Pleurostigmophora</taxon>
        <taxon>Geophilomorpha</taxon>
        <taxon>Linotaeniidae</taxon>
        <taxon>Strigamia</taxon>
    </lineage>
</organism>
<reference evidence="4" key="1">
    <citation type="submission" date="2011-05" db="EMBL/GenBank/DDBJ databases">
        <authorList>
            <person name="Richards S.R."/>
            <person name="Qu J."/>
            <person name="Jiang H."/>
            <person name="Jhangiani S.N."/>
            <person name="Agravi P."/>
            <person name="Goodspeed R."/>
            <person name="Gross S."/>
            <person name="Mandapat C."/>
            <person name="Jackson L."/>
            <person name="Mathew T."/>
            <person name="Pu L."/>
            <person name="Thornton R."/>
            <person name="Saada N."/>
            <person name="Wilczek-Boney K.B."/>
            <person name="Lee S."/>
            <person name="Kovar C."/>
            <person name="Wu Y."/>
            <person name="Scherer S.E."/>
            <person name="Worley K.C."/>
            <person name="Muzny D.M."/>
            <person name="Gibbs R."/>
        </authorList>
    </citation>
    <scope>NUCLEOTIDE SEQUENCE</scope>
    <source>
        <strain evidence="4">Brora</strain>
    </source>
</reference>
<dbReference type="EMBL" id="JH431313">
    <property type="status" value="NOT_ANNOTATED_CDS"/>
    <property type="molecule type" value="Genomic_DNA"/>
</dbReference>
<name>T1IQS1_STRMM</name>
<dbReference type="STRING" id="126957.T1IQS1"/>
<dbReference type="eggNOG" id="KOG0441">
    <property type="taxonomic scope" value="Eukaryota"/>
</dbReference>
<accession>T1IQS1</accession>
<dbReference type="Proteomes" id="UP000014500">
    <property type="component" value="Unassembled WGS sequence"/>
</dbReference>
<dbReference type="InterPro" id="IPR024134">
    <property type="entry name" value="SOD_Cu/Zn_/chaperone"/>
</dbReference>
<dbReference type="GO" id="GO:0005507">
    <property type="term" value="F:copper ion binding"/>
    <property type="evidence" value="ECO:0007669"/>
    <property type="project" value="InterPro"/>
</dbReference>
<dbReference type="CDD" id="cd00305">
    <property type="entry name" value="Cu-Zn_Superoxide_Dismutase"/>
    <property type="match status" value="1"/>
</dbReference>
<dbReference type="GO" id="GO:0006801">
    <property type="term" value="P:superoxide metabolic process"/>
    <property type="evidence" value="ECO:0007669"/>
    <property type="project" value="InterPro"/>
</dbReference>
<evidence type="ECO:0000259" key="2">
    <source>
        <dbReference type="Pfam" id="PF00080"/>
    </source>
</evidence>
<dbReference type="SUPFAM" id="SSF49329">
    <property type="entry name" value="Cu,Zn superoxide dismutase-like"/>
    <property type="match status" value="1"/>
</dbReference>
<sequence length="141" mass="15712">MLKATCVFATHLMGYILLIQKDLYAPVYMTGEIHGLKPGHHGFHVHEFGDFRNGCTSAGSHYNPLKKTHGAPHDHERHAGDLGNIEADDYGVAYIEREDQFLDLYGEYSVLGRSFVVHSDPDDLGRGGNAESKKQAMREVD</sequence>
<proteinExistence type="predicted"/>
<dbReference type="Pfam" id="PF00080">
    <property type="entry name" value="Sod_Cu"/>
    <property type="match status" value="1"/>
</dbReference>
<dbReference type="HOGENOM" id="CLU_056632_4_2_1"/>
<dbReference type="InterPro" id="IPR001424">
    <property type="entry name" value="SOD_Cu_Zn_dom"/>
</dbReference>
<dbReference type="Gene3D" id="2.60.40.200">
    <property type="entry name" value="Superoxide dismutase, copper/zinc binding domain"/>
    <property type="match status" value="1"/>
</dbReference>
<keyword evidence="4" id="KW-1185">Reference proteome</keyword>
<dbReference type="InterPro" id="IPR036423">
    <property type="entry name" value="SOD-like_Cu/Zn_dom_sf"/>
</dbReference>